<evidence type="ECO:0000313" key="3">
    <source>
        <dbReference type="Proteomes" id="UP000250028"/>
    </source>
</evidence>
<protein>
    <submittedName>
        <fullName evidence="2">Uncharacterized protein</fullName>
    </submittedName>
</protein>
<organism evidence="2 3">
    <name type="scientific">Branchiibius hedensis</name>
    <dbReference type="NCBI Taxonomy" id="672460"/>
    <lineage>
        <taxon>Bacteria</taxon>
        <taxon>Bacillati</taxon>
        <taxon>Actinomycetota</taxon>
        <taxon>Actinomycetes</taxon>
        <taxon>Micrococcales</taxon>
        <taxon>Dermacoccaceae</taxon>
        <taxon>Branchiibius</taxon>
    </lineage>
</organism>
<evidence type="ECO:0000256" key="1">
    <source>
        <dbReference type="SAM" id="Phobius"/>
    </source>
</evidence>
<keyword evidence="1" id="KW-0812">Transmembrane</keyword>
<feature type="transmembrane region" description="Helical" evidence="1">
    <location>
        <begin position="146"/>
        <end position="166"/>
    </location>
</feature>
<keyword evidence="1" id="KW-0472">Membrane</keyword>
<feature type="transmembrane region" description="Helical" evidence="1">
    <location>
        <begin position="12"/>
        <end position="32"/>
    </location>
</feature>
<dbReference type="Proteomes" id="UP000250028">
    <property type="component" value="Unassembled WGS sequence"/>
</dbReference>
<sequence>MESDRTRPVSRWTGAIGVGLSAGLSGALCLAASSLLGSLLQPNSLGWSGLVRMATLVIWPWSDDGHPLPNFLVALAIVLVVPVILVAPAARETAAGRGGYTMMWATWGAVLVAGALAGAAAVGIAAAASPGSSGFDVLPSGLQAGAGWALLVGWIPALIAAGVHAGRLRQVD</sequence>
<keyword evidence="3" id="KW-1185">Reference proteome</keyword>
<evidence type="ECO:0000313" key="2">
    <source>
        <dbReference type="EMBL" id="SSA33466.1"/>
    </source>
</evidence>
<dbReference type="AlphaFoldDB" id="A0A2Y8ZQ05"/>
<keyword evidence="1" id="KW-1133">Transmembrane helix</keyword>
<dbReference type="EMBL" id="UESZ01000001">
    <property type="protein sequence ID" value="SSA33466.1"/>
    <property type="molecule type" value="Genomic_DNA"/>
</dbReference>
<reference evidence="3" key="1">
    <citation type="submission" date="2016-10" db="EMBL/GenBank/DDBJ databases">
        <authorList>
            <person name="Varghese N."/>
            <person name="Submissions S."/>
        </authorList>
    </citation>
    <scope>NUCLEOTIDE SEQUENCE [LARGE SCALE GENOMIC DNA]</scope>
    <source>
        <strain evidence="3">DSM 22951</strain>
    </source>
</reference>
<accession>A0A2Y8ZQ05</accession>
<gene>
    <name evidence="2" type="ORF">SAMN04489750_0748</name>
</gene>
<feature type="transmembrane region" description="Helical" evidence="1">
    <location>
        <begin position="68"/>
        <end position="90"/>
    </location>
</feature>
<name>A0A2Y8ZQ05_9MICO</name>
<proteinExistence type="predicted"/>
<feature type="transmembrane region" description="Helical" evidence="1">
    <location>
        <begin position="102"/>
        <end position="126"/>
    </location>
</feature>